<dbReference type="EMBL" id="JAAOAK010000343">
    <property type="protein sequence ID" value="KAF5671889.1"/>
    <property type="molecule type" value="Genomic_DNA"/>
</dbReference>
<evidence type="ECO:0000313" key="1">
    <source>
        <dbReference type="EMBL" id="KAF5671889.1"/>
    </source>
</evidence>
<organism evidence="1 2">
    <name type="scientific">Fusarium denticulatum</name>
    <dbReference type="NCBI Taxonomy" id="48507"/>
    <lineage>
        <taxon>Eukaryota</taxon>
        <taxon>Fungi</taxon>
        <taxon>Dikarya</taxon>
        <taxon>Ascomycota</taxon>
        <taxon>Pezizomycotina</taxon>
        <taxon>Sordariomycetes</taxon>
        <taxon>Hypocreomycetidae</taxon>
        <taxon>Hypocreales</taxon>
        <taxon>Nectriaceae</taxon>
        <taxon>Fusarium</taxon>
        <taxon>Fusarium fujikuroi species complex</taxon>
    </lineage>
</organism>
<sequence length="562" mass="61661">MSFTLNGVKRDGNRAYYYNDGDVESHRIPLSGQCYGDILPRLDSSWGGTAGGGWWNVTGDIVVYKLIEWVPSVARIRDFPKNSIVTSIEKERVETSTTKLHAKAEFALEVSAGGNYMGIKAEAKAKTETGVEFEEVRNKDTYTQKGVVGDVALVEAAVGLMLRVEEIYTHNIKVWVDGREKGDSLGWHGGPGWNCIHIPSRSLSRVGGLQFSKITMTGSEHSAGLYVQTLPVFDGNKELRDLHVALSNAGWTDWYAYVAGKKGRSSGRQLLAYPNYRPSTTLMPLNKTAAKTLHQEAMRNQTVWYAFASLLMVLAVVARSLPRDSLEPVLREVSIKDMLGPHPSTLTSTTAYNGEYSVPRNLTVSAKTESGDVEARGIASPPFGCSFGDMCNCQPKRFSSVRWVTQSTSKVSGAVHRISEPLCPPGTIGKSYAYSYSYQISVQAGPDLKGAVIPYLDKFGIRAGFSYTWGRAQTSTYTVQCSDPKNGHPCVEIFTPDIGIISGIAYILQTAAGRETHVALRVYMTHAITLGIEQDRLVHEATLGLLLSIIYVQRTCLKTTEE</sequence>
<gene>
    <name evidence="1" type="ORF">FDENT_10735</name>
</gene>
<proteinExistence type="predicted"/>
<protein>
    <submittedName>
        <fullName evidence="1">Uncharacterized protein</fullName>
    </submittedName>
</protein>
<reference evidence="1 2" key="1">
    <citation type="submission" date="2020-05" db="EMBL/GenBank/DDBJ databases">
        <title>Identification and distribution of gene clusters putatively required for synthesis of sphingolipid metabolism inhibitors in phylogenetically diverse species of the filamentous fungus Fusarium.</title>
        <authorList>
            <person name="Kim H.-S."/>
            <person name="Busman M."/>
            <person name="Brown D.W."/>
            <person name="Divon H."/>
            <person name="Uhlig S."/>
            <person name="Proctor R.H."/>
        </authorList>
    </citation>
    <scope>NUCLEOTIDE SEQUENCE [LARGE SCALE GENOMIC DNA]</scope>
    <source>
        <strain evidence="1 2">NRRL 25311</strain>
    </source>
</reference>
<keyword evidence="2" id="KW-1185">Reference proteome</keyword>
<accession>A0A8H5TGQ8</accession>
<name>A0A8H5TGQ8_9HYPO</name>
<comment type="caution">
    <text evidence="1">The sequence shown here is derived from an EMBL/GenBank/DDBJ whole genome shotgun (WGS) entry which is preliminary data.</text>
</comment>
<dbReference type="AlphaFoldDB" id="A0A8H5TGQ8"/>
<dbReference type="Proteomes" id="UP000562682">
    <property type="component" value="Unassembled WGS sequence"/>
</dbReference>
<evidence type="ECO:0000313" key="2">
    <source>
        <dbReference type="Proteomes" id="UP000562682"/>
    </source>
</evidence>